<evidence type="ECO:0000256" key="2">
    <source>
        <dbReference type="ARBA" id="ARBA00022722"/>
    </source>
</evidence>
<dbReference type="InterPro" id="IPR011856">
    <property type="entry name" value="tRNA_endonuc-like_dom_sf"/>
</dbReference>
<sequence length="121" mass="13204">MTEKQLQSKVIKFLKSQPNTWFFKVFGGGFQRSGIPDLICCVSGIFVAIELKSDTGNPTALQKMNIQEINAAGGIGIILYPSGFSDFKNLVREVNLCSIPIAELSALKNANTSFTLDTSRN</sequence>
<dbReference type="SUPFAM" id="SSF52980">
    <property type="entry name" value="Restriction endonuclease-like"/>
    <property type="match status" value="1"/>
</dbReference>
<proteinExistence type="predicted"/>
<dbReference type="AlphaFoldDB" id="A0A4R3MN40"/>
<protein>
    <recommendedName>
        <fullName evidence="4">VRR-NUC domain-containing protein</fullName>
    </recommendedName>
</protein>
<dbReference type="GO" id="GO:0003676">
    <property type="term" value="F:nucleic acid binding"/>
    <property type="evidence" value="ECO:0007669"/>
    <property type="project" value="InterPro"/>
</dbReference>
<organism evidence="5 6">
    <name type="scientific">Natranaerovirga pectinivora</name>
    <dbReference type="NCBI Taxonomy" id="682400"/>
    <lineage>
        <taxon>Bacteria</taxon>
        <taxon>Bacillati</taxon>
        <taxon>Bacillota</taxon>
        <taxon>Clostridia</taxon>
        <taxon>Lachnospirales</taxon>
        <taxon>Natranaerovirgaceae</taxon>
        <taxon>Natranaerovirga</taxon>
    </lineage>
</organism>
<dbReference type="Gene3D" id="3.40.1350.10">
    <property type="match status" value="1"/>
</dbReference>
<keyword evidence="2" id="KW-0540">Nuclease</keyword>
<gene>
    <name evidence="5" type="ORF">EDC18_10583</name>
</gene>
<evidence type="ECO:0000256" key="3">
    <source>
        <dbReference type="ARBA" id="ARBA00022801"/>
    </source>
</evidence>
<dbReference type="OrthoDB" id="1682640at2"/>
<dbReference type="EMBL" id="SMAL01000005">
    <property type="protein sequence ID" value="TCT14602.1"/>
    <property type="molecule type" value="Genomic_DNA"/>
</dbReference>
<dbReference type="GO" id="GO:0004518">
    <property type="term" value="F:nuclease activity"/>
    <property type="evidence" value="ECO:0007669"/>
    <property type="project" value="UniProtKB-KW"/>
</dbReference>
<feature type="domain" description="VRR-NUC" evidence="4">
    <location>
        <begin position="1"/>
        <end position="83"/>
    </location>
</feature>
<keyword evidence="6" id="KW-1185">Reference proteome</keyword>
<dbReference type="RefSeq" id="WP_132252199.1">
    <property type="nucleotide sequence ID" value="NZ_SMAL01000005.1"/>
</dbReference>
<accession>A0A4R3MN40</accession>
<dbReference type="Proteomes" id="UP000294902">
    <property type="component" value="Unassembled WGS sequence"/>
</dbReference>
<dbReference type="GO" id="GO:0016788">
    <property type="term" value="F:hydrolase activity, acting on ester bonds"/>
    <property type="evidence" value="ECO:0007669"/>
    <property type="project" value="InterPro"/>
</dbReference>
<dbReference type="SMART" id="SM00990">
    <property type="entry name" value="VRR_NUC"/>
    <property type="match status" value="1"/>
</dbReference>
<keyword evidence="3" id="KW-0378">Hydrolase</keyword>
<reference evidence="5 6" key="1">
    <citation type="submission" date="2019-03" db="EMBL/GenBank/DDBJ databases">
        <title>Genomic Encyclopedia of Type Strains, Phase IV (KMG-IV): sequencing the most valuable type-strain genomes for metagenomic binning, comparative biology and taxonomic classification.</title>
        <authorList>
            <person name="Goeker M."/>
        </authorList>
    </citation>
    <scope>NUCLEOTIDE SEQUENCE [LARGE SCALE GENOMIC DNA]</scope>
    <source>
        <strain evidence="5 6">DSM 24629</strain>
    </source>
</reference>
<dbReference type="InterPro" id="IPR014883">
    <property type="entry name" value="VRR_NUC"/>
</dbReference>
<comment type="caution">
    <text evidence="5">The sequence shown here is derived from an EMBL/GenBank/DDBJ whole genome shotgun (WGS) entry which is preliminary data.</text>
</comment>
<evidence type="ECO:0000256" key="1">
    <source>
        <dbReference type="ARBA" id="ARBA00001946"/>
    </source>
</evidence>
<name>A0A4R3MN40_9FIRM</name>
<dbReference type="InterPro" id="IPR011335">
    <property type="entry name" value="Restrct_endonuc-II-like"/>
</dbReference>
<evidence type="ECO:0000313" key="5">
    <source>
        <dbReference type="EMBL" id="TCT14602.1"/>
    </source>
</evidence>
<comment type="cofactor">
    <cofactor evidence="1">
        <name>Mg(2+)</name>
        <dbReference type="ChEBI" id="CHEBI:18420"/>
    </cofactor>
</comment>
<evidence type="ECO:0000259" key="4">
    <source>
        <dbReference type="SMART" id="SM00990"/>
    </source>
</evidence>
<evidence type="ECO:0000313" key="6">
    <source>
        <dbReference type="Proteomes" id="UP000294902"/>
    </source>
</evidence>